<evidence type="ECO:0000256" key="1">
    <source>
        <dbReference type="SAM" id="Phobius"/>
    </source>
</evidence>
<proteinExistence type="predicted"/>
<reference evidence="3" key="1">
    <citation type="submission" date="2016-02" db="EMBL/GenBank/DDBJ databases">
        <authorList>
            <person name="Rodrigo-Torres Lidia"/>
            <person name="Arahal R.David."/>
        </authorList>
    </citation>
    <scope>NUCLEOTIDE SEQUENCE [LARGE SCALE GENOMIC DNA]</scope>
    <source>
        <strain evidence="3">CECT 8713</strain>
    </source>
</reference>
<keyword evidence="1" id="KW-0472">Membrane</keyword>
<gene>
    <name evidence="2" type="ORF">GMA8713_04018</name>
</gene>
<keyword evidence="1" id="KW-0812">Transmembrane</keyword>
<keyword evidence="1" id="KW-1133">Transmembrane helix</keyword>
<name>A0A128FHK3_9GAMM</name>
<evidence type="ECO:0000313" key="3">
    <source>
        <dbReference type="Proteomes" id="UP000073601"/>
    </source>
</evidence>
<sequence length="200" mass="22470">MHVQISNKAIRGLSFLFARLPSAEKWLHFTTLSWVLFQLLTSAGMHVINESTVYHLTLIDHVHMYGGVGLLLFSMVFFVTVINRRPISDLYPWLFGNIKRIKADIRIMKSGRLPSPKPGGLAAAVEGLGLLALILAAVTGAIWAIAMLNENPLSPDFLAIHKMSVTAIEAYVWGHGLFALFHLILWWRRGKRARSHLSYK</sequence>
<dbReference type="EMBL" id="FIZY01000049">
    <property type="protein sequence ID" value="CZF85985.1"/>
    <property type="molecule type" value="Genomic_DNA"/>
</dbReference>
<dbReference type="Proteomes" id="UP000073601">
    <property type="component" value="Unassembled WGS sequence"/>
</dbReference>
<dbReference type="RefSeq" id="WP_062713521.1">
    <property type="nucleotide sequence ID" value="NZ_CAWRCI010000049.1"/>
</dbReference>
<dbReference type="AlphaFoldDB" id="A0A128FHK3"/>
<accession>A0A128FHK3</accession>
<feature type="transmembrane region" description="Helical" evidence="1">
    <location>
        <begin position="26"/>
        <end position="48"/>
    </location>
</feature>
<feature type="transmembrane region" description="Helical" evidence="1">
    <location>
        <begin position="168"/>
        <end position="187"/>
    </location>
</feature>
<dbReference type="OrthoDB" id="6588368at2"/>
<protein>
    <recommendedName>
        <fullName evidence="4">Cytochrome b561 bacterial/Ni-hydrogenase domain-containing protein</fullName>
    </recommendedName>
</protein>
<keyword evidence="3" id="KW-1185">Reference proteome</keyword>
<evidence type="ECO:0000313" key="2">
    <source>
        <dbReference type="EMBL" id="CZF85985.1"/>
    </source>
</evidence>
<organism evidence="2 3">
    <name type="scientific">Grimontia marina</name>
    <dbReference type="NCBI Taxonomy" id="646534"/>
    <lineage>
        <taxon>Bacteria</taxon>
        <taxon>Pseudomonadati</taxon>
        <taxon>Pseudomonadota</taxon>
        <taxon>Gammaproteobacteria</taxon>
        <taxon>Vibrionales</taxon>
        <taxon>Vibrionaceae</taxon>
        <taxon>Grimontia</taxon>
    </lineage>
</organism>
<evidence type="ECO:0008006" key="4">
    <source>
        <dbReference type="Google" id="ProtNLM"/>
    </source>
</evidence>
<feature type="transmembrane region" description="Helical" evidence="1">
    <location>
        <begin position="63"/>
        <end position="82"/>
    </location>
</feature>
<feature type="transmembrane region" description="Helical" evidence="1">
    <location>
        <begin position="121"/>
        <end position="148"/>
    </location>
</feature>